<dbReference type="Proteomes" id="UP000807469">
    <property type="component" value="Unassembled WGS sequence"/>
</dbReference>
<proteinExistence type="predicted"/>
<organism evidence="1 2">
    <name type="scientific">Pholiota conissans</name>
    <dbReference type="NCBI Taxonomy" id="109636"/>
    <lineage>
        <taxon>Eukaryota</taxon>
        <taxon>Fungi</taxon>
        <taxon>Dikarya</taxon>
        <taxon>Basidiomycota</taxon>
        <taxon>Agaricomycotina</taxon>
        <taxon>Agaricomycetes</taxon>
        <taxon>Agaricomycetidae</taxon>
        <taxon>Agaricales</taxon>
        <taxon>Agaricineae</taxon>
        <taxon>Strophariaceae</taxon>
        <taxon>Pholiota</taxon>
    </lineage>
</organism>
<reference evidence="1" key="1">
    <citation type="submission" date="2020-11" db="EMBL/GenBank/DDBJ databases">
        <authorList>
            <consortium name="DOE Joint Genome Institute"/>
            <person name="Ahrendt S."/>
            <person name="Riley R."/>
            <person name="Andreopoulos W."/>
            <person name="Labutti K."/>
            <person name="Pangilinan J."/>
            <person name="Ruiz-Duenas F.J."/>
            <person name="Barrasa J.M."/>
            <person name="Sanchez-Garcia M."/>
            <person name="Camarero S."/>
            <person name="Miyauchi S."/>
            <person name="Serrano A."/>
            <person name="Linde D."/>
            <person name="Babiker R."/>
            <person name="Drula E."/>
            <person name="Ayuso-Fernandez I."/>
            <person name="Pacheco R."/>
            <person name="Padilla G."/>
            <person name="Ferreira P."/>
            <person name="Barriuso J."/>
            <person name="Kellner H."/>
            <person name="Castanera R."/>
            <person name="Alfaro M."/>
            <person name="Ramirez L."/>
            <person name="Pisabarro A.G."/>
            <person name="Kuo A."/>
            <person name="Tritt A."/>
            <person name="Lipzen A."/>
            <person name="He G."/>
            <person name="Yan M."/>
            <person name="Ng V."/>
            <person name="Cullen D."/>
            <person name="Martin F."/>
            <person name="Rosso M.-N."/>
            <person name="Henrissat B."/>
            <person name="Hibbett D."/>
            <person name="Martinez A.T."/>
            <person name="Grigoriev I.V."/>
        </authorList>
    </citation>
    <scope>NUCLEOTIDE SEQUENCE</scope>
    <source>
        <strain evidence="1">CIRM-BRFM 674</strain>
    </source>
</reference>
<dbReference type="CDD" id="cd10170">
    <property type="entry name" value="ASKHA_NBD_HSP70"/>
    <property type="match status" value="1"/>
</dbReference>
<comment type="caution">
    <text evidence="1">The sequence shown here is derived from an EMBL/GenBank/DDBJ whole genome shotgun (WGS) entry which is preliminary data.</text>
</comment>
<evidence type="ECO:0000313" key="2">
    <source>
        <dbReference type="Proteomes" id="UP000807469"/>
    </source>
</evidence>
<keyword evidence="2" id="KW-1185">Reference proteome</keyword>
<dbReference type="Gene3D" id="3.30.420.40">
    <property type="match status" value="1"/>
</dbReference>
<evidence type="ECO:0000313" key="1">
    <source>
        <dbReference type="EMBL" id="KAF9478437.1"/>
    </source>
</evidence>
<dbReference type="EMBL" id="MU155234">
    <property type="protein sequence ID" value="KAF9478437.1"/>
    <property type="molecule type" value="Genomic_DNA"/>
</dbReference>
<accession>A0A9P5YZ50</accession>
<dbReference type="OrthoDB" id="2963168at2759"/>
<name>A0A9P5YZ50_9AGAR</name>
<gene>
    <name evidence="1" type="ORF">BDN70DRAFT_933389</name>
</gene>
<protein>
    <recommendedName>
        <fullName evidence="3">Heat shock protein 70</fullName>
    </recommendedName>
</protein>
<dbReference type="AlphaFoldDB" id="A0A9P5YZ50"/>
<dbReference type="PANTHER" id="PTHR14187:SF82">
    <property type="entry name" value="FAMILY CHAPERONE, PUTATIVE (AFU_ORTHOLOGUE AFUA_7G08575)-RELATED"/>
    <property type="match status" value="1"/>
</dbReference>
<sequence length="184" mass="19915">MIAPGAAKQVSADILVYLFKCAQSYIQDADPNGVNLWTSVKDDIDFVLFHPNGWEGTQQSQMRKAAVLAALIPDTPVGHARLSFVTEGETSQHFAIQHGLPAEAVNNGDGIVIVDTGGGTIDISSYKKNILSPEQAFEEIAIPQCDFHGSVFVTIFSQRFLLNKVFGHVAAIHSRVGNLHTQAK</sequence>
<dbReference type="PANTHER" id="PTHR14187">
    <property type="entry name" value="ALPHA KINASE/ELONGATION FACTOR 2 KINASE"/>
    <property type="match status" value="1"/>
</dbReference>
<evidence type="ECO:0008006" key="3">
    <source>
        <dbReference type="Google" id="ProtNLM"/>
    </source>
</evidence>